<dbReference type="SMART" id="SM00044">
    <property type="entry name" value="CYCc"/>
    <property type="match status" value="1"/>
</dbReference>
<evidence type="ECO:0000256" key="2">
    <source>
        <dbReference type="ARBA" id="ARBA00022475"/>
    </source>
</evidence>
<feature type="transmembrane region" description="Helical" evidence="6">
    <location>
        <begin position="12"/>
        <end position="38"/>
    </location>
</feature>
<dbReference type="InterPro" id="IPR033479">
    <property type="entry name" value="dCache_1"/>
</dbReference>
<name>A0A0W0ZEU7_9GAMM</name>
<evidence type="ECO:0000256" key="5">
    <source>
        <dbReference type="ARBA" id="ARBA00023136"/>
    </source>
</evidence>
<dbReference type="Pfam" id="PF00211">
    <property type="entry name" value="Guanylate_cyc"/>
    <property type="match status" value="1"/>
</dbReference>
<dbReference type="GO" id="GO:0035556">
    <property type="term" value="P:intracellular signal transduction"/>
    <property type="evidence" value="ECO:0007669"/>
    <property type="project" value="InterPro"/>
</dbReference>
<dbReference type="InterPro" id="IPR029787">
    <property type="entry name" value="Nucleotide_cyclase"/>
</dbReference>
<accession>A0A0W0ZEU7</accession>
<evidence type="ECO:0000256" key="1">
    <source>
        <dbReference type="ARBA" id="ARBA00004651"/>
    </source>
</evidence>
<dbReference type="Gene3D" id="3.30.450.20">
    <property type="entry name" value="PAS domain"/>
    <property type="match status" value="1"/>
</dbReference>
<keyword evidence="9" id="KW-0456">Lyase</keyword>
<evidence type="ECO:0000256" key="6">
    <source>
        <dbReference type="SAM" id="Phobius"/>
    </source>
</evidence>
<dbReference type="Pfam" id="PF02743">
    <property type="entry name" value="dCache_1"/>
    <property type="match status" value="1"/>
</dbReference>
<dbReference type="GO" id="GO:0005886">
    <property type="term" value="C:plasma membrane"/>
    <property type="evidence" value="ECO:0007669"/>
    <property type="project" value="UniProtKB-SubCell"/>
</dbReference>
<dbReference type="EC" id="4.6.1.1" evidence="9"/>
<dbReference type="CDD" id="cd12912">
    <property type="entry name" value="PDC2_MCP_like"/>
    <property type="match status" value="1"/>
</dbReference>
<dbReference type="GO" id="GO:0004016">
    <property type="term" value="F:adenylate cyclase activity"/>
    <property type="evidence" value="ECO:0007669"/>
    <property type="project" value="UniProtKB-EC"/>
</dbReference>
<evidence type="ECO:0000259" key="8">
    <source>
        <dbReference type="PROSITE" id="PS50885"/>
    </source>
</evidence>
<comment type="subcellular location">
    <subcellularLocation>
        <location evidence="1">Cell membrane</location>
        <topology evidence="1">Multi-pass membrane protein</topology>
    </subcellularLocation>
</comment>
<dbReference type="PROSITE" id="PS50125">
    <property type="entry name" value="GUANYLATE_CYCLASE_2"/>
    <property type="match status" value="1"/>
</dbReference>
<protein>
    <submittedName>
        <fullName evidence="9">Guanylate cyclase</fullName>
        <ecNumber evidence="9">4.6.1.1</ecNumber>
    </submittedName>
</protein>
<dbReference type="InterPro" id="IPR050697">
    <property type="entry name" value="Adenylyl/Guanylyl_Cyclase_3/4"/>
</dbReference>
<keyword evidence="3 6" id="KW-0812">Transmembrane</keyword>
<evidence type="ECO:0000259" key="7">
    <source>
        <dbReference type="PROSITE" id="PS50125"/>
    </source>
</evidence>
<dbReference type="OrthoDB" id="9806704at2"/>
<keyword evidence="5 6" id="KW-0472">Membrane</keyword>
<dbReference type="Gene3D" id="3.30.70.1230">
    <property type="entry name" value="Nucleotide cyclase"/>
    <property type="match status" value="1"/>
</dbReference>
<organism evidence="9 10">
    <name type="scientific">Legionella santicrucis</name>
    <dbReference type="NCBI Taxonomy" id="45074"/>
    <lineage>
        <taxon>Bacteria</taxon>
        <taxon>Pseudomonadati</taxon>
        <taxon>Pseudomonadota</taxon>
        <taxon>Gammaproteobacteria</taxon>
        <taxon>Legionellales</taxon>
        <taxon>Legionellaceae</taxon>
        <taxon>Legionella</taxon>
    </lineage>
</organism>
<evidence type="ECO:0000256" key="3">
    <source>
        <dbReference type="ARBA" id="ARBA00022692"/>
    </source>
</evidence>
<gene>
    <name evidence="9" type="ORF">Lsan_0252</name>
</gene>
<dbReference type="EMBL" id="LNYU01000006">
    <property type="protein sequence ID" value="KTD67593.1"/>
    <property type="molecule type" value="Genomic_DNA"/>
</dbReference>
<comment type="caution">
    <text evidence="9">The sequence shown here is derived from an EMBL/GenBank/DDBJ whole genome shotgun (WGS) entry which is preliminary data.</text>
</comment>
<dbReference type="GO" id="GO:0006171">
    <property type="term" value="P:cAMP biosynthetic process"/>
    <property type="evidence" value="ECO:0007669"/>
    <property type="project" value="TreeGrafter"/>
</dbReference>
<dbReference type="InterPro" id="IPR001054">
    <property type="entry name" value="A/G_cyclase"/>
</dbReference>
<reference evidence="9 10" key="1">
    <citation type="submission" date="2015-11" db="EMBL/GenBank/DDBJ databases">
        <title>Genomic analysis of 38 Legionella species identifies large and diverse effector repertoires.</title>
        <authorList>
            <person name="Burstein D."/>
            <person name="Amaro F."/>
            <person name="Zusman T."/>
            <person name="Lifshitz Z."/>
            <person name="Cohen O."/>
            <person name="Gilbert J.A."/>
            <person name="Pupko T."/>
            <person name="Shuman H.A."/>
            <person name="Segal G."/>
        </authorList>
    </citation>
    <scope>NUCLEOTIDE SEQUENCE [LARGE SCALE GENOMIC DNA]</scope>
    <source>
        <strain evidence="9 10">SC-63-C7</strain>
    </source>
</reference>
<sequence>MIKFFLKRNKRILFSLRFSILFIFIMLFVITTIVIAVVRSIAFSDELTYTSFSLMQKISNVVSREVDVEFRPVEHAGRFSAKLLEGGVLKDDTTQLVPYIYYIVSTTKLVPSAYWGNEQGDFIYSQRQPDGTISTEFVLRHHKPMLHTMIYRDIQGRIVKQITLPPTSYDPRTRPWYLKAKQRHESIWTDIYMYYPDKHYYSAHEKGISVAAPAYNKDGKLMGVFGLDMSLGYLTQFITHQKVSKHGYAFIITKSGDFVAYPLSSLVKQPSSSLQPLMNIPVISRPLIDKSMRFYNKAHLKQFNLTYKDDTYLINYEPIFRFAEQGWLIGIIAPKSDFVGFLQQINFVTLLISIVALLLSIVIVSRLSTRIVKPIDYLVRETEKIRQFELEGPINLSSRLREVVVLRNAIISMKRGLRQFQRYVPKLLVRQLIESGEDIRIGGVRKQLVVLFSDIENFTSIAEKMDPTELMAQICEYFEVLTQVILSQKGTIDKYIGDSIMAFWGAPFPEEAPCEHAALAALQCQAKIAELNAKWVQQGKSKFVTRIGIHKGEAIVGNLGSLERLNYTAVGDTINISSRLENINKVYQTHIIVSDVVYEEIKDRFVLRMLDRVVVKGRTTAIFIYELLGDDFVSIPFDVKAYQAEFAQGFTAYTNNQWQEAMLHFQRCFAIFPKDTVALLFIKRCKQKLNIR</sequence>
<evidence type="ECO:0000313" key="9">
    <source>
        <dbReference type="EMBL" id="KTD67593.1"/>
    </source>
</evidence>
<dbReference type="PANTHER" id="PTHR43081">
    <property type="entry name" value="ADENYLATE CYCLASE, TERMINAL-DIFFERENTIATION SPECIFIC-RELATED"/>
    <property type="match status" value="1"/>
</dbReference>
<evidence type="ECO:0000256" key="4">
    <source>
        <dbReference type="ARBA" id="ARBA00022989"/>
    </source>
</evidence>
<feature type="domain" description="HAMP" evidence="8">
    <location>
        <begin position="369"/>
        <end position="422"/>
    </location>
</feature>
<feature type="transmembrane region" description="Helical" evidence="6">
    <location>
        <begin position="345"/>
        <end position="364"/>
    </location>
</feature>
<keyword evidence="10" id="KW-1185">Reference proteome</keyword>
<feature type="domain" description="Guanylate cyclase" evidence="7">
    <location>
        <begin position="449"/>
        <end position="581"/>
    </location>
</feature>
<dbReference type="AlphaFoldDB" id="A0A0W0ZEU7"/>
<keyword evidence="4 6" id="KW-1133">Transmembrane helix</keyword>
<dbReference type="PROSITE" id="PS50885">
    <property type="entry name" value="HAMP"/>
    <property type="match status" value="1"/>
</dbReference>
<dbReference type="PATRIC" id="fig|45074.5.peg.269"/>
<evidence type="ECO:0000313" key="10">
    <source>
        <dbReference type="Proteomes" id="UP000054703"/>
    </source>
</evidence>
<dbReference type="Gene3D" id="6.10.340.10">
    <property type="match status" value="1"/>
</dbReference>
<dbReference type="CDD" id="cd12913">
    <property type="entry name" value="PDC1_MCP_like"/>
    <property type="match status" value="1"/>
</dbReference>
<keyword evidence="2" id="KW-1003">Cell membrane</keyword>
<dbReference type="PANTHER" id="PTHR43081:SF1">
    <property type="entry name" value="ADENYLATE CYCLASE, TERMINAL-DIFFERENTIATION SPECIFIC"/>
    <property type="match status" value="1"/>
</dbReference>
<dbReference type="InterPro" id="IPR003660">
    <property type="entry name" value="HAMP_dom"/>
</dbReference>
<dbReference type="RefSeq" id="WP_058512734.1">
    <property type="nucleotide sequence ID" value="NZ_CAAAIH010000013.1"/>
</dbReference>
<dbReference type="CDD" id="cd07302">
    <property type="entry name" value="CHD"/>
    <property type="match status" value="1"/>
</dbReference>
<dbReference type="Proteomes" id="UP000054703">
    <property type="component" value="Unassembled WGS sequence"/>
</dbReference>
<dbReference type="SUPFAM" id="SSF55073">
    <property type="entry name" value="Nucleotide cyclase"/>
    <property type="match status" value="1"/>
</dbReference>
<proteinExistence type="predicted"/>
<dbReference type="STRING" id="45074.Lsan_0252"/>